<dbReference type="PANTHER" id="PTHR43280:SF2">
    <property type="entry name" value="HTH-TYPE TRANSCRIPTIONAL REGULATOR EXSA"/>
    <property type="match status" value="1"/>
</dbReference>
<dbReference type="InterPro" id="IPR009057">
    <property type="entry name" value="Homeodomain-like_sf"/>
</dbReference>
<dbReference type="GO" id="GO:0043565">
    <property type="term" value="F:sequence-specific DNA binding"/>
    <property type="evidence" value="ECO:0007669"/>
    <property type="project" value="InterPro"/>
</dbReference>
<dbReference type="OrthoDB" id="1877256at2"/>
<keyword evidence="1" id="KW-0805">Transcription regulation</keyword>
<evidence type="ECO:0000256" key="3">
    <source>
        <dbReference type="ARBA" id="ARBA00023163"/>
    </source>
</evidence>
<dbReference type="PROSITE" id="PS01124">
    <property type="entry name" value="HTH_ARAC_FAMILY_2"/>
    <property type="match status" value="1"/>
</dbReference>
<dbReference type="SUPFAM" id="SSF46689">
    <property type="entry name" value="Homeodomain-like"/>
    <property type="match status" value="1"/>
</dbReference>
<sequence length="741" mass="85501">MKKPWLYRQLLYYLPVFFIVIILLSLLMTYTLNHQSKASARSANEVFAKHVLQAIDYDLQNIEKMLVNEMYNNHKLSQFIYDAPSMNDHFVEYEVTNEIKRMHNSSSLIDSIYIFRPEERKVVSDNFIRPIEQFGDGAFAIEAARPEYDAMREHPWTSKRIYKEIPGTDAAVPVITLVRKIPLRSGVEMVFVVNVKTKKLHELVMEMSNANVSYAEISGTDGQMLLDTPEVKSGVELVRLTSEYSGFTIHTGLINGNWYEAGNAVYNTALIVAVLLVIAGTIWIVFITRRSYRPIESILSRLNSYSKKKNQLIWSDFDKDALKFIEHAIDKLIEQANEFQQGSEEGLLYKRRLFFAELVEGNRIYSREQWKQEMDRLQLPGHGGRIGLAVLEIDKYPDFCQTYSTRDQYLLKFVLSSVINELGETHRLITWAEWTSGHRLGVLLQYREDLESDDPVAGLCGQVIGWVQEHLDFTVTIGVGFTMEEPSDIIQSHQSALEALSYKTMLGTGRVIDRGHTPMKQGEAYKSLDYVHSLAHAFRLGDDRWKDHAADFFQEIGSGLYKREEIRHLLNYLLYNLYKEMMELQPELQELWKAEAIPALNELLDSFETIGELEQRVLGVLDDTGRKLSRIREHRSHHDFIQGVRKYIEANYNNPDLSLSHLEDAFKVNGKYISQLFRDEMGEKFIDYLANVRLTRAKELLKQSTLPVQDIALRVGYTNAMTFIRAFKKTTGTTPGEYRKG</sequence>
<evidence type="ECO:0000313" key="7">
    <source>
        <dbReference type="Proteomes" id="UP000295636"/>
    </source>
</evidence>
<dbReference type="Pfam" id="PF12833">
    <property type="entry name" value="HTH_18"/>
    <property type="match status" value="1"/>
</dbReference>
<reference evidence="6 7" key="1">
    <citation type="submission" date="2019-03" db="EMBL/GenBank/DDBJ databases">
        <title>This is whole genome sequence of Paenibacillus sp MS74 strain.</title>
        <authorList>
            <person name="Trinh H.N."/>
        </authorList>
    </citation>
    <scope>NUCLEOTIDE SEQUENCE [LARGE SCALE GENOMIC DNA]</scope>
    <source>
        <strain evidence="6 7">MS74</strain>
    </source>
</reference>
<protein>
    <submittedName>
        <fullName evidence="6">AraC family transcriptional regulator</fullName>
    </submittedName>
</protein>
<keyword evidence="2" id="KW-0238">DNA-binding</keyword>
<feature type="domain" description="HTH araC/xylS-type" evidence="5">
    <location>
        <begin position="642"/>
        <end position="741"/>
    </location>
</feature>
<evidence type="ECO:0000256" key="1">
    <source>
        <dbReference type="ARBA" id="ARBA00023015"/>
    </source>
</evidence>
<organism evidence="6 7">
    <name type="scientific">Paenibacillus piri</name>
    <dbReference type="NCBI Taxonomy" id="2547395"/>
    <lineage>
        <taxon>Bacteria</taxon>
        <taxon>Bacillati</taxon>
        <taxon>Bacillota</taxon>
        <taxon>Bacilli</taxon>
        <taxon>Bacillales</taxon>
        <taxon>Paenibacillaceae</taxon>
        <taxon>Paenibacillus</taxon>
    </lineage>
</organism>
<keyword evidence="7" id="KW-1185">Reference proteome</keyword>
<keyword evidence="4" id="KW-1133">Transmembrane helix</keyword>
<dbReference type="PRINTS" id="PR00032">
    <property type="entry name" value="HTHARAC"/>
</dbReference>
<dbReference type="InterPro" id="IPR018060">
    <property type="entry name" value="HTH_AraC"/>
</dbReference>
<dbReference type="RefSeq" id="WP_133225371.1">
    <property type="nucleotide sequence ID" value="NZ_SMRT01000001.1"/>
</dbReference>
<accession>A0A4R5KX83</accession>
<evidence type="ECO:0000256" key="2">
    <source>
        <dbReference type="ARBA" id="ARBA00023125"/>
    </source>
</evidence>
<dbReference type="SMART" id="SM00342">
    <property type="entry name" value="HTH_ARAC"/>
    <property type="match status" value="1"/>
</dbReference>
<dbReference type="PANTHER" id="PTHR43280">
    <property type="entry name" value="ARAC-FAMILY TRANSCRIPTIONAL REGULATOR"/>
    <property type="match status" value="1"/>
</dbReference>
<dbReference type="AlphaFoldDB" id="A0A4R5KX83"/>
<evidence type="ECO:0000313" key="6">
    <source>
        <dbReference type="EMBL" id="TDG00660.1"/>
    </source>
</evidence>
<name>A0A4R5KX83_9BACL</name>
<dbReference type="PROSITE" id="PS00041">
    <property type="entry name" value="HTH_ARAC_FAMILY_1"/>
    <property type="match status" value="1"/>
</dbReference>
<evidence type="ECO:0000256" key="4">
    <source>
        <dbReference type="SAM" id="Phobius"/>
    </source>
</evidence>
<proteinExistence type="predicted"/>
<dbReference type="EMBL" id="SMRT01000001">
    <property type="protein sequence ID" value="TDG00660.1"/>
    <property type="molecule type" value="Genomic_DNA"/>
</dbReference>
<comment type="caution">
    <text evidence="6">The sequence shown here is derived from an EMBL/GenBank/DDBJ whole genome shotgun (WGS) entry which is preliminary data.</text>
</comment>
<dbReference type="InterPro" id="IPR018062">
    <property type="entry name" value="HTH_AraC-typ_CS"/>
</dbReference>
<dbReference type="InterPro" id="IPR020449">
    <property type="entry name" value="Tscrpt_reg_AraC-type_HTH"/>
</dbReference>
<keyword evidence="4" id="KW-0812">Transmembrane</keyword>
<dbReference type="Gene3D" id="1.10.10.60">
    <property type="entry name" value="Homeodomain-like"/>
    <property type="match status" value="2"/>
</dbReference>
<dbReference type="Proteomes" id="UP000295636">
    <property type="component" value="Unassembled WGS sequence"/>
</dbReference>
<dbReference type="GO" id="GO:0003700">
    <property type="term" value="F:DNA-binding transcription factor activity"/>
    <property type="evidence" value="ECO:0007669"/>
    <property type="project" value="InterPro"/>
</dbReference>
<evidence type="ECO:0000259" key="5">
    <source>
        <dbReference type="PROSITE" id="PS01124"/>
    </source>
</evidence>
<gene>
    <name evidence="6" type="ORF">E1757_03265</name>
</gene>
<feature type="transmembrane region" description="Helical" evidence="4">
    <location>
        <begin position="12"/>
        <end position="32"/>
    </location>
</feature>
<feature type="transmembrane region" description="Helical" evidence="4">
    <location>
        <begin position="264"/>
        <end position="286"/>
    </location>
</feature>
<keyword evidence="4" id="KW-0472">Membrane</keyword>
<keyword evidence="3" id="KW-0804">Transcription</keyword>